<keyword evidence="5" id="KW-1185">Reference proteome</keyword>
<dbReference type="InterPro" id="IPR057326">
    <property type="entry name" value="KR_dom"/>
</dbReference>
<dbReference type="PRINTS" id="PR00081">
    <property type="entry name" value="GDHRDH"/>
</dbReference>
<evidence type="ECO:0000313" key="5">
    <source>
        <dbReference type="Proteomes" id="UP001259982"/>
    </source>
</evidence>
<accession>A0ABU3B3Z0</accession>
<evidence type="ECO:0000313" key="4">
    <source>
        <dbReference type="EMBL" id="MDT0617170.1"/>
    </source>
</evidence>
<dbReference type="PROSITE" id="PS00061">
    <property type="entry name" value="ADH_SHORT"/>
    <property type="match status" value="1"/>
</dbReference>
<protein>
    <submittedName>
        <fullName evidence="4">Glucose 1-dehydrogenase</fullName>
        <ecNumber evidence="4">1.1.1.47</ecNumber>
    </submittedName>
</protein>
<dbReference type="Proteomes" id="UP001259982">
    <property type="component" value="Unassembled WGS sequence"/>
</dbReference>
<dbReference type="Pfam" id="PF13561">
    <property type="entry name" value="adh_short_C2"/>
    <property type="match status" value="1"/>
</dbReference>
<name>A0ABU3B3Z0_9GAMM</name>
<feature type="domain" description="Ketoreductase" evidence="3">
    <location>
        <begin position="7"/>
        <end position="143"/>
    </location>
</feature>
<dbReference type="SUPFAM" id="SSF51735">
    <property type="entry name" value="NAD(P)-binding Rossmann-fold domains"/>
    <property type="match status" value="1"/>
</dbReference>
<dbReference type="EC" id="1.1.1.47" evidence="4"/>
<comment type="caution">
    <text evidence="4">The sequence shown here is derived from an EMBL/GenBank/DDBJ whole genome shotgun (WGS) entry which is preliminary data.</text>
</comment>
<dbReference type="SMART" id="SM00822">
    <property type="entry name" value="PKS_KR"/>
    <property type="match status" value="1"/>
</dbReference>
<comment type="similarity">
    <text evidence="1">Belongs to the short-chain dehydrogenases/reductases (SDR) family.</text>
</comment>
<dbReference type="NCBIfam" id="NF005559">
    <property type="entry name" value="PRK07231.1"/>
    <property type="match status" value="1"/>
</dbReference>
<keyword evidence="2 4" id="KW-0560">Oxidoreductase</keyword>
<dbReference type="PANTHER" id="PTHR42760">
    <property type="entry name" value="SHORT-CHAIN DEHYDROGENASES/REDUCTASES FAMILY MEMBER"/>
    <property type="match status" value="1"/>
</dbReference>
<proteinExistence type="inferred from homology"/>
<dbReference type="PANTHER" id="PTHR42760:SF133">
    <property type="entry name" value="3-OXOACYL-[ACYL-CARRIER-PROTEIN] REDUCTASE"/>
    <property type="match status" value="1"/>
</dbReference>
<evidence type="ECO:0000259" key="3">
    <source>
        <dbReference type="SMART" id="SM00822"/>
    </source>
</evidence>
<evidence type="ECO:0000256" key="1">
    <source>
        <dbReference type="ARBA" id="ARBA00006484"/>
    </source>
</evidence>
<evidence type="ECO:0000256" key="2">
    <source>
        <dbReference type="ARBA" id="ARBA00023002"/>
    </source>
</evidence>
<dbReference type="EMBL" id="JAVRHY010000001">
    <property type="protein sequence ID" value="MDT0617170.1"/>
    <property type="molecule type" value="Genomic_DNA"/>
</dbReference>
<reference evidence="4 5" key="1">
    <citation type="submission" date="2023-09" db="EMBL/GenBank/DDBJ databases">
        <authorList>
            <person name="Rey-Velasco X."/>
        </authorList>
    </citation>
    <scope>NUCLEOTIDE SEQUENCE [LARGE SCALE GENOMIC DNA]</scope>
    <source>
        <strain evidence="4 5">P385</strain>
    </source>
</reference>
<sequence length="255" mass="26455">MGDLQGKICLVTGGLGGIGRACVEKFLAEGATVLFTDLDEAAGRAAAEELGDRAAFMVQDVTDTDAWREVFATMRERWERVDVVVNNAGIAEVANIEDVSPASWRRTLAVNLDGVFHGTQQGIAAMKAGGGGSIVNIASIEGFIGEPIVPAYNASKGGVRIFSKSAANHCARSGYNIRINCVCPGFVGTEMVSGAMAALPPDQAADFETALMQRVPMGRLGEPAEVANAVAFLASDEASFITGADLCVDGGHTAS</sequence>
<dbReference type="GO" id="GO:0047936">
    <property type="term" value="F:glucose 1-dehydrogenase [NAD(P)+] activity"/>
    <property type="evidence" value="ECO:0007669"/>
    <property type="project" value="UniProtKB-EC"/>
</dbReference>
<dbReference type="PRINTS" id="PR00080">
    <property type="entry name" value="SDRFAMILY"/>
</dbReference>
<gene>
    <name evidence="4" type="ORF">RM531_01645</name>
</gene>
<dbReference type="InterPro" id="IPR002347">
    <property type="entry name" value="SDR_fam"/>
</dbReference>
<dbReference type="Gene3D" id="3.40.50.720">
    <property type="entry name" value="NAD(P)-binding Rossmann-like Domain"/>
    <property type="match status" value="1"/>
</dbReference>
<dbReference type="RefSeq" id="WP_311656792.1">
    <property type="nucleotide sequence ID" value="NZ_JAVRHY010000001.1"/>
</dbReference>
<dbReference type="InterPro" id="IPR020904">
    <property type="entry name" value="Sc_DH/Rdtase_CS"/>
</dbReference>
<dbReference type="InterPro" id="IPR036291">
    <property type="entry name" value="NAD(P)-bd_dom_sf"/>
</dbReference>
<organism evidence="4 5">
    <name type="scientific">Spectribacter acetivorans</name>
    <dbReference type="NCBI Taxonomy" id="3075603"/>
    <lineage>
        <taxon>Bacteria</taxon>
        <taxon>Pseudomonadati</taxon>
        <taxon>Pseudomonadota</taxon>
        <taxon>Gammaproteobacteria</taxon>
        <taxon>Salinisphaerales</taxon>
        <taxon>Salinisphaeraceae</taxon>
        <taxon>Spectribacter</taxon>
    </lineage>
</organism>